<sequence>MASPIAEFFGRLSKAHHDRLERITGSIRFEVVSDGATEGWLLEISSGNVSARQAEGKTAHCVIHCRRELLERAIRGEQNLTAAWLSGRINVDGRLELFRLFERMLPGPPTARDPRDLVSGQEAGHR</sequence>
<dbReference type="InterPro" id="IPR036527">
    <property type="entry name" value="SCP2_sterol-bd_dom_sf"/>
</dbReference>
<dbReference type="Pfam" id="PF02036">
    <property type="entry name" value="SCP2"/>
    <property type="match status" value="1"/>
</dbReference>
<gene>
    <name evidence="2" type="ORF">GSF22_16615</name>
</gene>
<dbReference type="InterPro" id="IPR003033">
    <property type="entry name" value="SCP2_sterol-bd_dom"/>
</dbReference>
<comment type="caution">
    <text evidence="2">The sequence shown here is derived from an EMBL/GenBank/DDBJ whole genome shotgun (WGS) entry which is preliminary data.</text>
</comment>
<dbReference type="EMBL" id="WVUH01000134">
    <property type="protein sequence ID" value="MBO4207615.1"/>
    <property type="molecule type" value="Genomic_DNA"/>
</dbReference>
<reference evidence="2 3" key="1">
    <citation type="submission" date="2019-12" db="EMBL/GenBank/DDBJ databases">
        <title>Whole genome sequencing of endophytic Actinobacterium Micromonospora sp. MPMI6T.</title>
        <authorList>
            <person name="Evv R."/>
            <person name="Podile A.R."/>
        </authorList>
    </citation>
    <scope>NUCLEOTIDE SEQUENCE [LARGE SCALE GENOMIC DNA]</scope>
    <source>
        <strain evidence="2 3">MPMI6</strain>
    </source>
</reference>
<accession>A0ABS3VSZ4</accession>
<dbReference type="Proteomes" id="UP000823521">
    <property type="component" value="Unassembled WGS sequence"/>
</dbReference>
<feature type="domain" description="SCP2" evidence="1">
    <location>
        <begin position="12"/>
        <end position="105"/>
    </location>
</feature>
<proteinExistence type="predicted"/>
<organism evidence="2 3">
    <name type="scientific">Micromonospora echinofusca</name>
    <dbReference type="NCBI Taxonomy" id="47858"/>
    <lineage>
        <taxon>Bacteria</taxon>
        <taxon>Bacillati</taxon>
        <taxon>Actinomycetota</taxon>
        <taxon>Actinomycetes</taxon>
        <taxon>Micromonosporales</taxon>
        <taxon>Micromonosporaceae</taxon>
        <taxon>Micromonospora</taxon>
    </lineage>
</organism>
<protein>
    <recommendedName>
        <fullName evidence="1">SCP2 domain-containing protein</fullName>
    </recommendedName>
</protein>
<dbReference type="RefSeq" id="WP_208814504.1">
    <property type="nucleotide sequence ID" value="NZ_WVUH01000134.1"/>
</dbReference>
<dbReference type="SUPFAM" id="SSF55718">
    <property type="entry name" value="SCP-like"/>
    <property type="match status" value="1"/>
</dbReference>
<evidence type="ECO:0000313" key="3">
    <source>
        <dbReference type="Proteomes" id="UP000823521"/>
    </source>
</evidence>
<name>A0ABS3VSZ4_MICEH</name>
<keyword evidence="3" id="KW-1185">Reference proteome</keyword>
<evidence type="ECO:0000259" key="1">
    <source>
        <dbReference type="Pfam" id="PF02036"/>
    </source>
</evidence>
<dbReference type="Gene3D" id="3.30.1050.10">
    <property type="entry name" value="SCP2 sterol-binding domain"/>
    <property type="match status" value="1"/>
</dbReference>
<evidence type="ECO:0000313" key="2">
    <source>
        <dbReference type="EMBL" id="MBO4207615.1"/>
    </source>
</evidence>